<keyword evidence="2" id="KW-0238">DNA-binding</keyword>
<dbReference type="EMBL" id="SMBX01000001">
    <property type="protein sequence ID" value="TCV03098.1"/>
    <property type="molecule type" value="Genomic_DNA"/>
</dbReference>
<dbReference type="InterPro" id="IPR036388">
    <property type="entry name" value="WH-like_DNA-bd_sf"/>
</dbReference>
<keyword evidence="3" id="KW-0804">Transcription</keyword>
<dbReference type="Pfam" id="PF00392">
    <property type="entry name" value="GntR"/>
    <property type="match status" value="1"/>
</dbReference>
<dbReference type="Gene3D" id="1.20.120.530">
    <property type="entry name" value="GntR ligand-binding domain-like"/>
    <property type="match status" value="1"/>
</dbReference>
<sequence>MHPMRLIPPLPETAPSPIAQLVDSRLQQANGKLSVDDVVSILQEAIIRGIYAPGRALRQDDLAHAMGISKIPIREALRTLQANGFVELHQHRGAIVKELTLAQLREAFYLREMLEPDLMRDATAHMDDATLDKLEALVAQMDGETNAWRFSELNAIFHQTLYAPSGRALSMQILAMLQGHIQRMSFMQLSLSGHNNSANEEHRAIVAACRRRDASQAVRLVEQHVAHIRQVILVLYEQQSACLPPLSALREDQP</sequence>
<dbReference type="SMART" id="SM00345">
    <property type="entry name" value="HTH_GNTR"/>
    <property type="match status" value="1"/>
</dbReference>
<dbReference type="PANTHER" id="PTHR43537">
    <property type="entry name" value="TRANSCRIPTIONAL REGULATOR, GNTR FAMILY"/>
    <property type="match status" value="1"/>
</dbReference>
<keyword evidence="6" id="KW-1185">Reference proteome</keyword>
<dbReference type="InterPro" id="IPR036390">
    <property type="entry name" value="WH_DNA-bd_sf"/>
</dbReference>
<accession>A0A4R3VH63</accession>
<dbReference type="InterPro" id="IPR011711">
    <property type="entry name" value="GntR_C"/>
</dbReference>
<dbReference type="SUPFAM" id="SSF46785">
    <property type="entry name" value="Winged helix' DNA-binding domain"/>
    <property type="match status" value="1"/>
</dbReference>
<dbReference type="PANTHER" id="PTHR43537:SF41">
    <property type="entry name" value="TRANSCRIPTIONAL REGULATORY PROTEIN"/>
    <property type="match status" value="1"/>
</dbReference>
<evidence type="ECO:0000313" key="5">
    <source>
        <dbReference type="EMBL" id="TCV03098.1"/>
    </source>
</evidence>
<evidence type="ECO:0000256" key="2">
    <source>
        <dbReference type="ARBA" id="ARBA00023125"/>
    </source>
</evidence>
<comment type="caution">
    <text evidence="5">The sequence shown here is derived from an EMBL/GenBank/DDBJ whole genome shotgun (WGS) entry which is preliminary data.</text>
</comment>
<reference evidence="5 6" key="1">
    <citation type="submission" date="2019-03" db="EMBL/GenBank/DDBJ databases">
        <title>Genomic Encyclopedia of Type Strains, Phase IV (KMG-IV): sequencing the most valuable type-strain genomes for metagenomic binning, comparative biology and taxonomic classification.</title>
        <authorList>
            <person name="Goeker M."/>
        </authorList>
    </citation>
    <scope>NUCLEOTIDE SEQUENCE [LARGE SCALE GENOMIC DNA]</scope>
    <source>
        <strain evidence="5 6">DSM 100048</strain>
    </source>
</reference>
<dbReference type="Pfam" id="PF07729">
    <property type="entry name" value="FCD"/>
    <property type="match status" value="1"/>
</dbReference>
<dbReference type="InterPro" id="IPR008920">
    <property type="entry name" value="TF_FadR/GntR_C"/>
</dbReference>
<dbReference type="InterPro" id="IPR000524">
    <property type="entry name" value="Tscrpt_reg_HTH_GntR"/>
</dbReference>
<gene>
    <name evidence="5" type="ORF">EV686_101560</name>
</gene>
<dbReference type="Proteomes" id="UP000294692">
    <property type="component" value="Unassembled WGS sequence"/>
</dbReference>
<evidence type="ECO:0000259" key="4">
    <source>
        <dbReference type="PROSITE" id="PS50949"/>
    </source>
</evidence>
<dbReference type="OrthoDB" id="9799812at2"/>
<protein>
    <submittedName>
        <fullName evidence="5">GntR family transcriptional regulator</fullName>
    </submittedName>
</protein>
<evidence type="ECO:0000313" key="6">
    <source>
        <dbReference type="Proteomes" id="UP000294692"/>
    </source>
</evidence>
<dbReference type="Gene3D" id="1.10.10.10">
    <property type="entry name" value="Winged helix-like DNA-binding domain superfamily/Winged helix DNA-binding domain"/>
    <property type="match status" value="1"/>
</dbReference>
<name>A0A4R3VH63_9BURK</name>
<organism evidence="5 6">
    <name type="scientific">Paracandidimonas soli</name>
    <dbReference type="NCBI Taxonomy" id="1917182"/>
    <lineage>
        <taxon>Bacteria</taxon>
        <taxon>Pseudomonadati</taxon>
        <taxon>Pseudomonadota</taxon>
        <taxon>Betaproteobacteria</taxon>
        <taxon>Burkholderiales</taxon>
        <taxon>Alcaligenaceae</taxon>
        <taxon>Paracandidimonas</taxon>
    </lineage>
</organism>
<feature type="domain" description="HTH gntR-type" evidence="4">
    <location>
        <begin position="32"/>
        <end position="99"/>
    </location>
</feature>
<keyword evidence="1" id="KW-0805">Transcription regulation</keyword>
<dbReference type="GO" id="GO:0003677">
    <property type="term" value="F:DNA binding"/>
    <property type="evidence" value="ECO:0007669"/>
    <property type="project" value="UniProtKB-KW"/>
</dbReference>
<dbReference type="GO" id="GO:0003700">
    <property type="term" value="F:DNA-binding transcription factor activity"/>
    <property type="evidence" value="ECO:0007669"/>
    <property type="project" value="InterPro"/>
</dbReference>
<dbReference type="SUPFAM" id="SSF48008">
    <property type="entry name" value="GntR ligand-binding domain-like"/>
    <property type="match status" value="1"/>
</dbReference>
<dbReference type="PROSITE" id="PS50949">
    <property type="entry name" value="HTH_GNTR"/>
    <property type="match status" value="1"/>
</dbReference>
<evidence type="ECO:0000256" key="3">
    <source>
        <dbReference type="ARBA" id="ARBA00023163"/>
    </source>
</evidence>
<dbReference type="SMART" id="SM00895">
    <property type="entry name" value="FCD"/>
    <property type="match status" value="1"/>
</dbReference>
<evidence type="ECO:0000256" key="1">
    <source>
        <dbReference type="ARBA" id="ARBA00023015"/>
    </source>
</evidence>
<dbReference type="AlphaFoldDB" id="A0A4R3VH63"/>
<proteinExistence type="predicted"/>